<gene>
    <name evidence="2" type="ORF">V1634_06310</name>
</gene>
<evidence type="ECO:0000313" key="2">
    <source>
        <dbReference type="EMBL" id="MEE6306437.1"/>
    </source>
</evidence>
<evidence type="ECO:0000256" key="1">
    <source>
        <dbReference type="SAM" id="MobiDB-lite"/>
    </source>
</evidence>
<feature type="region of interest" description="Disordered" evidence="1">
    <location>
        <begin position="1"/>
        <end position="92"/>
    </location>
</feature>
<reference evidence="2 3" key="1">
    <citation type="submission" date="2024-01" db="EMBL/GenBank/DDBJ databases">
        <title>Genome insights into Plantactinospora veratri sp. nov.</title>
        <authorList>
            <person name="Wang L."/>
        </authorList>
    </citation>
    <scope>NUCLEOTIDE SEQUENCE [LARGE SCALE GENOMIC DNA]</scope>
    <source>
        <strain evidence="2 3">NEAU-FHS4</strain>
    </source>
</reference>
<keyword evidence="3" id="KW-1185">Reference proteome</keyword>
<dbReference type="Proteomes" id="UP001339911">
    <property type="component" value="Unassembled WGS sequence"/>
</dbReference>
<evidence type="ECO:0008006" key="4">
    <source>
        <dbReference type="Google" id="ProtNLM"/>
    </source>
</evidence>
<feature type="compositionally biased region" description="Low complexity" evidence="1">
    <location>
        <begin position="33"/>
        <end position="61"/>
    </location>
</feature>
<dbReference type="RefSeq" id="WP_331206795.1">
    <property type="nucleotide sequence ID" value="NZ_JAZGQL010000005.1"/>
</dbReference>
<feature type="compositionally biased region" description="Low complexity" evidence="1">
    <location>
        <begin position="1"/>
        <end position="26"/>
    </location>
</feature>
<protein>
    <recommendedName>
        <fullName evidence="4">ATP-binding protein</fullName>
    </recommendedName>
</protein>
<evidence type="ECO:0000313" key="3">
    <source>
        <dbReference type="Proteomes" id="UP001339911"/>
    </source>
</evidence>
<name>A0ABU7S9X3_9ACTN</name>
<organism evidence="2 3">
    <name type="scientific">Plantactinospora veratri</name>
    <dbReference type="NCBI Taxonomy" id="1436122"/>
    <lineage>
        <taxon>Bacteria</taxon>
        <taxon>Bacillati</taxon>
        <taxon>Actinomycetota</taxon>
        <taxon>Actinomycetes</taxon>
        <taxon>Micromonosporales</taxon>
        <taxon>Micromonosporaceae</taxon>
        <taxon>Plantactinospora</taxon>
    </lineage>
</organism>
<comment type="caution">
    <text evidence="2">The sequence shown here is derived from an EMBL/GenBank/DDBJ whole genome shotgun (WGS) entry which is preliminary data.</text>
</comment>
<dbReference type="EMBL" id="JAZGQL010000005">
    <property type="protein sequence ID" value="MEE6306437.1"/>
    <property type="molecule type" value="Genomic_DNA"/>
</dbReference>
<sequence>MSGAAAASAAPAAPAQPAAAPADAGPAPGGAPAGPAAAGDAGGSAPPAEGGAEAGATPPEQGGEGDGASADRSDGANPLSGTLHDQPGRGSDRHQFVRDAQQRFGGDAVSGDKIVFYLTGGQQSAPLTRLSPTLEEYARHAFVFPERWDACRADFQDRRSVLLQGVTGGGRVTMAIRLLLSVESRVIYQLDPRIDLGRMAEQLTARRFERGTAFLLCQPDDVGRLDASTFDRLEAALRAADARLVLTVGSEAPIRDESLLRHRISLPAAPPRREILRTHLSYRLDDETRADGLLAEPAVAELVKEKLDRDSITCEVAAVLAMLLSRESETVDVTRIRAMLMRRDVDEFGIWFDGLADLELRCFAIALAVLDGQPFEEVAAAARLLHKRLTAGGPLVVDDDASLRVANPDPFRMPPTRLLRALQARTTEGTIRTPYGYAPATEISYRNPDYPRRVIERAWKGYRIQDQILDWLGDLVMHRSDQIRVSAGTAVGFLSTLAFEYVRRAVLHDWAASDQTYRREAVADVLRVAAGVPELQTAVTWLVDGWYRARDPELQSTAALAHGTRLGRTDTTRSVRALERLTVVRELPVQVGICRGFAALLAEDPEQYLPLFYGVVERCLADPKRADTAQLMFLLVAADLLSDVTGANGAKTRWPTLLLLATRHGHLRRPLIEFWSRTLAGSRYGWAAEHVLRIWASYAESDAAIREAFTRLMRAVAEFDPWAGAVVTRHARQWDSEDVLIPMPNVAQAVNAVLLPDHSAR</sequence>
<proteinExistence type="predicted"/>
<accession>A0ABU7S9X3</accession>